<dbReference type="PROSITE" id="PS51257">
    <property type="entry name" value="PROKAR_LIPOPROTEIN"/>
    <property type="match status" value="1"/>
</dbReference>
<feature type="chain" id="PRO_5019556852" description="Porin" evidence="1">
    <location>
        <begin position="26"/>
        <end position="348"/>
    </location>
</feature>
<reference evidence="2 3" key="1">
    <citation type="journal article" date="2019" name="Front. Microbiol.">
        <title>Genomes of Neutrophilic Sulfur-Oxidizing Chemolithoautotrophs Representing 9 Proteobacterial Species From 8 Genera.</title>
        <authorList>
            <person name="Watanabe T."/>
            <person name="Kojima H."/>
            <person name="Umezawa K."/>
            <person name="Hori C."/>
            <person name="Takasuka T.E."/>
            <person name="Kato Y."/>
            <person name="Fukui M."/>
        </authorList>
    </citation>
    <scope>NUCLEOTIDE SEQUENCE [LARGE SCALE GENOMIC DNA]</scope>
    <source>
        <strain evidence="2 3">TTN</strain>
    </source>
</reference>
<proteinExistence type="predicted"/>
<dbReference type="SUPFAM" id="SSF56935">
    <property type="entry name" value="Porins"/>
    <property type="match status" value="1"/>
</dbReference>
<dbReference type="EMBL" id="BGOW01000013">
    <property type="protein sequence ID" value="GBL45536.1"/>
    <property type="molecule type" value="Genomic_DNA"/>
</dbReference>
<organism evidence="2 3">
    <name type="scientific">Sulfuriferula multivorans</name>
    <dbReference type="NCBI Taxonomy" id="1559896"/>
    <lineage>
        <taxon>Bacteria</taxon>
        <taxon>Pseudomonadati</taxon>
        <taxon>Pseudomonadota</taxon>
        <taxon>Betaproteobacteria</taxon>
        <taxon>Nitrosomonadales</taxon>
        <taxon>Sulfuricellaceae</taxon>
        <taxon>Sulfuriferula</taxon>
    </lineage>
</organism>
<keyword evidence="1" id="KW-0732">Signal</keyword>
<sequence>MRHRAFRAALIVSVALTLGCINTRAEQPVPTEPHLQLERGWQIPGTGFTLGGYATEDFTIKKHKSWELNTEDLSLFVGWEGTGKLKFFSELSLEDALVFKRPGKFTTSQRSLAFERAYFDYAQSELLNFRLGKFLTPVGHWNLIHADPLVWTTSRPLVTNRPFPTYATGAMIYGTSTGLGKEVDYSLYASNGQQIRGNSSQDPFDSAYGLHLSYAMGDSSQLGFSYANFTQKSDVGDRKNLFGVDYLWSRDRYELSGEAIYRHSSHGSSLDEKGIFIQAVVPLSERLYGVGRYEYFRQAGTLPGVNLWVAGLAFRITPTSVLKAEFVHGVNNQINAHEGFLSSISVLF</sequence>
<keyword evidence="3" id="KW-1185">Reference proteome</keyword>
<evidence type="ECO:0008006" key="4">
    <source>
        <dbReference type="Google" id="ProtNLM"/>
    </source>
</evidence>
<comment type="caution">
    <text evidence="2">The sequence shown here is derived from an EMBL/GenBank/DDBJ whole genome shotgun (WGS) entry which is preliminary data.</text>
</comment>
<evidence type="ECO:0000313" key="2">
    <source>
        <dbReference type="EMBL" id="GBL45536.1"/>
    </source>
</evidence>
<protein>
    <recommendedName>
        <fullName evidence="4">Porin</fullName>
    </recommendedName>
</protein>
<evidence type="ECO:0000256" key="1">
    <source>
        <dbReference type="SAM" id="SignalP"/>
    </source>
</evidence>
<name>A0A401JD88_9PROT</name>
<gene>
    <name evidence="2" type="ORF">SFMTTN_1346</name>
</gene>
<dbReference type="Proteomes" id="UP000286806">
    <property type="component" value="Unassembled WGS sequence"/>
</dbReference>
<feature type="signal peptide" evidence="1">
    <location>
        <begin position="1"/>
        <end position="25"/>
    </location>
</feature>
<dbReference type="AlphaFoldDB" id="A0A401JD88"/>
<accession>A0A401JD88</accession>
<dbReference type="Gene3D" id="2.40.160.10">
    <property type="entry name" value="Porin"/>
    <property type="match status" value="1"/>
</dbReference>
<dbReference type="InterPro" id="IPR023614">
    <property type="entry name" value="Porin_dom_sf"/>
</dbReference>
<evidence type="ECO:0000313" key="3">
    <source>
        <dbReference type="Proteomes" id="UP000286806"/>
    </source>
</evidence>